<comment type="caution">
    <text evidence="1">The sequence shown here is derived from an EMBL/GenBank/DDBJ whole genome shotgun (WGS) entry which is preliminary data.</text>
</comment>
<organism evidence="1 2">
    <name type="scientific">Phrynocephalus forsythii</name>
    <dbReference type="NCBI Taxonomy" id="171643"/>
    <lineage>
        <taxon>Eukaryota</taxon>
        <taxon>Metazoa</taxon>
        <taxon>Chordata</taxon>
        <taxon>Craniata</taxon>
        <taxon>Vertebrata</taxon>
        <taxon>Euteleostomi</taxon>
        <taxon>Lepidosauria</taxon>
        <taxon>Squamata</taxon>
        <taxon>Bifurcata</taxon>
        <taxon>Unidentata</taxon>
        <taxon>Episquamata</taxon>
        <taxon>Toxicofera</taxon>
        <taxon>Iguania</taxon>
        <taxon>Acrodonta</taxon>
        <taxon>Agamidae</taxon>
        <taxon>Agaminae</taxon>
        <taxon>Phrynocephalus</taxon>
    </lineage>
</organism>
<dbReference type="PANTHER" id="PTHR34488:SF1">
    <property type="entry name" value="SI:CH211-245H14.1-RELATED"/>
    <property type="match status" value="1"/>
</dbReference>
<keyword evidence="2" id="KW-1185">Reference proteome</keyword>
<evidence type="ECO:0000313" key="1">
    <source>
        <dbReference type="EMBL" id="KAJ7341389.1"/>
    </source>
</evidence>
<protein>
    <submittedName>
        <fullName evidence="1">Uncharacterized protein</fullName>
    </submittedName>
</protein>
<dbReference type="AlphaFoldDB" id="A0A9Q0Y5G9"/>
<reference evidence="1" key="1">
    <citation type="journal article" date="2023" name="DNA Res.">
        <title>Chromosome-level genome assembly of Phrynocephalus forsythii using third-generation DNA sequencing and Hi-C analysis.</title>
        <authorList>
            <person name="Qi Y."/>
            <person name="Zhao W."/>
            <person name="Zhao Y."/>
            <person name="Niu C."/>
            <person name="Cao S."/>
            <person name="Zhang Y."/>
        </authorList>
    </citation>
    <scope>NUCLEOTIDE SEQUENCE</scope>
    <source>
        <tissue evidence="1">Muscle</tissue>
    </source>
</reference>
<dbReference type="PANTHER" id="PTHR34488">
    <property type="entry name" value="SI:CH211-245H14.1-RELATED"/>
    <property type="match status" value="1"/>
</dbReference>
<evidence type="ECO:0000313" key="2">
    <source>
        <dbReference type="Proteomes" id="UP001142489"/>
    </source>
</evidence>
<dbReference type="EMBL" id="JAPFRF010000002">
    <property type="protein sequence ID" value="KAJ7341389.1"/>
    <property type="molecule type" value="Genomic_DNA"/>
</dbReference>
<proteinExistence type="predicted"/>
<sequence length="179" mass="20130">MLRLVRRLSQGAVGMLEASQDEDQPHQARGQRLFPWWWRTAKVFHVQIRIAGKTSGAEKNFLKNVSKLLSHQRVSLRVKEFTETSKDPLLVFCPISSSMANNIEIALKGLRAGQKAILVLMHYVQRDNTGTHVDAMKQVKCADVILTVHTRYTLQEGFYPCVMNEVAVADVASALKDLA</sequence>
<name>A0A9Q0Y5G9_9SAUR</name>
<dbReference type="OrthoDB" id="8446971at2759"/>
<dbReference type="Proteomes" id="UP001142489">
    <property type="component" value="Unassembled WGS sequence"/>
</dbReference>
<accession>A0A9Q0Y5G9</accession>
<gene>
    <name evidence="1" type="ORF">JRQ81_005433</name>
</gene>